<keyword evidence="1" id="KW-1133">Transmembrane helix</keyword>
<feature type="transmembrane region" description="Helical" evidence="1">
    <location>
        <begin position="33"/>
        <end position="52"/>
    </location>
</feature>
<feature type="transmembrane region" description="Helical" evidence="1">
    <location>
        <begin position="73"/>
        <end position="95"/>
    </location>
</feature>
<dbReference type="RefSeq" id="WP_130646041.1">
    <property type="nucleotide sequence ID" value="NZ_PGCL01000001.1"/>
</dbReference>
<keyword evidence="3" id="KW-1185">Reference proteome</keyword>
<evidence type="ECO:0000256" key="1">
    <source>
        <dbReference type="SAM" id="Phobius"/>
    </source>
</evidence>
<dbReference type="EMBL" id="PGCL01000001">
    <property type="protein sequence ID" value="TAJ45675.1"/>
    <property type="molecule type" value="Genomic_DNA"/>
</dbReference>
<comment type="caution">
    <text evidence="2">The sequence shown here is derived from an EMBL/GenBank/DDBJ whole genome shotgun (WGS) entry which is preliminary data.</text>
</comment>
<feature type="transmembrane region" description="Helical" evidence="1">
    <location>
        <begin position="101"/>
        <end position="123"/>
    </location>
</feature>
<proteinExistence type="predicted"/>
<evidence type="ECO:0008006" key="4">
    <source>
        <dbReference type="Google" id="ProtNLM"/>
    </source>
</evidence>
<keyword evidence="1" id="KW-0812">Transmembrane</keyword>
<protein>
    <recommendedName>
        <fullName evidence="4">DUF2178 domain-containing protein</fullName>
    </recommendedName>
</protein>
<accession>A0A483CRD3</accession>
<gene>
    <name evidence="2" type="ORF">CUJ86_02875</name>
</gene>
<dbReference type="Proteomes" id="UP000292580">
    <property type="component" value="Unassembled WGS sequence"/>
</dbReference>
<evidence type="ECO:0000313" key="2">
    <source>
        <dbReference type="EMBL" id="TAJ45675.1"/>
    </source>
</evidence>
<feature type="transmembrane region" description="Helical" evidence="1">
    <location>
        <begin position="7"/>
        <end position="27"/>
    </location>
</feature>
<evidence type="ECO:0000313" key="3">
    <source>
        <dbReference type="Proteomes" id="UP000292580"/>
    </source>
</evidence>
<name>A0A483CRD3_9EURY</name>
<reference evidence="2 3" key="1">
    <citation type="submission" date="2017-11" db="EMBL/GenBank/DDBJ databases">
        <title>Isolation and Characterization of Methanofollis Species from Methane Seep Offshore SW Taiwan.</title>
        <authorList>
            <person name="Teng N.-H."/>
            <person name="Lai M.-C."/>
            <person name="Chen S.-C."/>
        </authorList>
    </citation>
    <scope>NUCLEOTIDE SEQUENCE [LARGE SCALE GENOMIC DNA]</scope>
    <source>
        <strain evidence="2 3">FWC-SCC2</strain>
    </source>
</reference>
<dbReference type="AlphaFoldDB" id="A0A483CRD3"/>
<organism evidence="2 3">
    <name type="scientific">Methanofollis fontis</name>
    <dbReference type="NCBI Taxonomy" id="2052832"/>
    <lineage>
        <taxon>Archaea</taxon>
        <taxon>Methanobacteriati</taxon>
        <taxon>Methanobacteriota</taxon>
        <taxon>Stenosarchaea group</taxon>
        <taxon>Methanomicrobia</taxon>
        <taxon>Methanomicrobiales</taxon>
        <taxon>Methanomicrobiaceae</taxon>
        <taxon>Methanofollis</taxon>
    </lineage>
</organism>
<sequence length="128" mass="13974">MRRPDLLILAGALILASGLLILVSWPISEKSWPSMLMITGTGIGFLVGGFLWRHRSGDGPEQDERTDGITSAGFRYSWYVTFAGMLLLASIGPFIPLDAPLNLYIAIVLMVASAIAFQGYLSLRGDEW</sequence>
<keyword evidence="1" id="KW-0472">Membrane</keyword>
<dbReference type="OrthoDB" id="112348at2157"/>